<dbReference type="Gene3D" id="3.30.450.90">
    <property type="match status" value="1"/>
</dbReference>
<comment type="similarity">
    <text evidence="1">Belongs to the GSP E family.</text>
</comment>
<dbReference type="Gene3D" id="3.40.50.300">
    <property type="entry name" value="P-loop containing nucleotide triphosphate hydrolases"/>
    <property type="match status" value="1"/>
</dbReference>
<feature type="domain" description="Bacterial type II secretion system protein E" evidence="2">
    <location>
        <begin position="110"/>
        <end position="284"/>
    </location>
</feature>
<dbReference type="RefSeq" id="WP_032843833.1">
    <property type="nucleotide sequence ID" value="NZ_KQ235737.1"/>
</dbReference>
<dbReference type="Pfam" id="PF00437">
    <property type="entry name" value="T2SSE"/>
    <property type="match status" value="1"/>
</dbReference>
<dbReference type="AlphaFoldDB" id="A0A0M1VV64"/>
<dbReference type="EMBL" id="ACDE02000019">
    <property type="protein sequence ID" value="EEO40568.2"/>
    <property type="molecule type" value="Genomic_DNA"/>
</dbReference>
<gene>
    <name evidence="3" type="ORF">FSCG_01281</name>
</gene>
<dbReference type="SUPFAM" id="SSF52540">
    <property type="entry name" value="P-loop containing nucleoside triphosphate hydrolases"/>
    <property type="match status" value="1"/>
</dbReference>
<reference evidence="3 4" key="1">
    <citation type="submission" date="2011-10" db="EMBL/GenBank/DDBJ databases">
        <title>The Genome Sequence of Fusobacterium sp. 4_1_13.</title>
        <authorList>
            <consortium name="The Broad Institute Genome Sequencing Platform"/>
            <person name="Earl A."/>
            <person name="Ward D."/>
            <person name="Feldgarden M."/>
            <person name="Gevers D."/>
            <person name="Strauss J."/>
            <person name="Ambrose C."/>
            <person name="Allen-Vercoe E."/>
            <person name="Young S.K."/>
            <person name="Zeng Q."/>
            <person name="Gargeya S."/>
            <person name="Fitzgerald M."/>
            <person name="Haas B."/>
            <person name="Abouelleil A."/>
            <person name="Alvarado L."/>
            <person name="Arachchi H.M."/>
            <person name="Berlin A."/>
            <person name="Brown A."/>
            <person name="Chapman S.B."/>
            <person name="Chen Z."/>
            <person name="Dunbar C."/>
            <person name="Freedman E."/>
            <person name="Gearin G."/>
            <person name="Goldberg J."/>
            <person name="Griggs A."/>
            <person name="Gujja S."/>
            <person name="Heiman D."/>
            <person name="Howarth C."/>
            <person name="Larson L."/>
            <person name="Lui A."/>
            <person name="MacDonald P.J."/>
            <person name="Montmayeur A."/>
            <person name="Murphy C."/>
            <person name="Neiman D."/>
            <person name="Pearson M."/>
            <person name="Priest M."/>
            <person name="Roberts A."/>
            <person name="Saif S."/>
            <person name="Shea T."/>
            <person name="Shenoy N."/>
            <person name="Sisk P."/>
            <person name="Stolte C."/>
            <person name="Sykes S."/>
            <person name="Wortman J."/>
            <person name="Nusbaum C."/>
            <person name="Birren B."/>
        </authorList>
    </citation>
    <scope>NUCLEOTIDE SEQUENCE [LARGE SCALE GENOMIC DNA]</scope>
    <source>
        <strain evidence="3 4">4_1_13</strain>
    </source>
</reference>
<sequence>MNNKFYETTQTVELILHSLDIYKYFFDDKVTEIDINPDTKIFIQKLGEGSVFVGNAEASKTKNLIQALASLEDKVINREFPRISTLLPLLFINKSGEEELMQCRFEGNVPPVVEGPSCTIRKKIIKILSLDDYIKQGIIGENEKKLLEKYVKEKKNILISGATNTGKTTFINALIKVIDKHERLGFIEDVRELQSEGENNIFMLTIPKVFEPKDALKSMMRYSIDRVIYGEVRGSEAFDLLNILNTGHSGFCSVHANDARSALDKLETLILYERNNPLSQVISRTFSVIVTMVMENYKRKLDSIVEIKGYKDGEYILDFKFRREVQNE</sequence>
<dbReference type="PANTHER" id="PTHR30486">
    <property type="entry name" value="TWITCHING MOTILITY PROTEIN PILT"/>
    <property type="match status" value="1"/>
</dbReference>
<name>A0A0M1VV64_FUSVC</name>
<dbReference type="InterPro" id="IPR027417">
    <property type="entry name" value="P-loop_NTPase"/>
</dbReference>
<organism evidence="3 4">
    <name type="scientific">Fusobacterium vincentii 4_1_13</name>
    <dbReference type="NCBI Taxonomy" id="469606"/>
    <lineage>
        <taxon>Bacteria</taxon>
        <taxon>Fusobacteriati</taxon>
        <taxon>Fusobacteriota</taxon>
        <taxon>Fusobacteriia</taxon>
        <taxon>Fusobacteriales</taxon>
        <taxon>Fusobacteriaceae</taxon>
        <taxon>Fusobacterium</taxon>
    </lineage>
</organism>
<dbReference type="eggNOG" id="COG4962">
    <property type="taxonomic scope" value="Bacteria"/>
</dbReference>
<dbReference type="InterPro" id="IPR001482">
    <property type="entry name" value="T2SS/T4SS_dom"/>
</dbReference>
<protein>
    <submittedName>
        <fullName evidence="3">P-type conjugative transfer ATPase TrbB</fullName>
    </submittedName>
</protein>
<evidence type="ECO:0000313" key="3">
    <source>
        <dbReference type="EMBL" id="EEO40568.2"/>
    </source>
</evidence>
<accession>A0A0M1VV64</accession>
<comment type="caution">
    <text evidence="3">The sequence shown here is derived from an EMBL/GenBank/DDBJ whole genome shotgun (WGS) entry which is preliminary data.</text>
</comment>
<proteinExistence type="inferred from homology"/>
<dbReference type="PANTHER" id="PTHR30486:SF6">
    <property type="entry name" value="TYPE IV PILUS RETRACTATION ATPASE PILT"/>
    <property type="match status" value="1"/>
</dbReference>
<evidence type="ECO:0000259" key="2">
    <source>
        <dbReference type="Pfam" id="PF00437"/>
    </source>
</evidence>
<dbReference type="GO" id="GO:0016887">
    <property type="term" value="F:ATP hydrolysis activity"/>
    <property type="evidence" value="ECO:0007669"/>
    <property type="project" value="InterPro"/>
</dbReference>
<dbReference type="CDD" id="cd01130">
    <property type="entry name" value="VirB11-like_ATPase"/>
    <property type="match status" value="1"/>
</dbReference>
<evidence type="ECO:0000256" key="1">
    <source>
        <dbReference type="ARBA" id="ARBA00006611"/>
    </source>
</evidence>
<dbReference type="InterPro" id="IPR050921">
    <property type="entry name" value="T4SS_GSP_E_ATPase"/>
</dbReference>
<dbReference type="Proteomes" id="UP000004925">
    <property type="component" value="Unassembled WGS sequence"/>
</dbReference>
<evidence type="ECO:0000313" key="4">
    <source>
        <dbReference type="Proteomes" id="UP000004925"/>
    </source>
</evidence>